<accession>A0A846X537</accession>
<dbReference type="EMBL" id="JAAXOQ010000028">
    <property type="protein sequence ID" value="NKY20233.1"/>
    <property type="molecule type" value="Genomic_DNA"/>
</dbReference>
<keyword evidence="1" id="KW-0472">Membrane</keyword>
<name>A0A846X537_9ACTN</name>
<keyword evidence="3" id="KW-1185">Reference proteome</keyword>
<feature type="transmembrane region" description="Helical" evidence="1">
    <location>
        <begin position="21"/>
        <end position="40"/>
    </location>
</feature>
<protein>
    <submittedName>
        <fullName evidence="2">Uncharacterized protein</fullName>
    </submittedName>
</protein>
<proteinExistence type="predicted"/>
<gene>
    <name evidence="2" type="ORF">HF999_17880</name>
</gene>
<reference evidence="2 3" key="1">
    <citation type="submission" date="2020-04" db="EMBL/GenBank/DDBJ databases">
        <title>MicrobeNet Type strains.</title>
        <authorList>
            <person name="Nicholson A.C."/>
        </authorList>
    </citation>
    <scope>NUCLEOTIDE SEQUENCE [LARGE SCALE GENOMIC DNA]</scope>
    <source>
        <strain evidence="2 3">DSM 44113</strain>
    </source>
</reference>
<keyword evidence="1" id="KW-0812">Transmembrane</keyword>
<comment type="caution">
    <text evidence="2">The sequence shown here is derived from an EMBL/GenBank/DDBJ whole genome shotgun (WGS) entry which is preliminary data.</text>
</comment>
<organism evidence="2 3">
    <name type="scientific">Tsukamurella spumae</name>
    <dbReference type="NCBI Taxonomy" id="44753"/>
    <lineage>
        <taxon>Bacteria</taxon>
        <taxon>Bacillati</taxon>
        <taxon>Actinomycetota</taxon>
        <taxon>Actinomycetes</taxon>
        <taxon>Mycobacteriales</taxon>
        <taxon>Tsukamurellaceae</taxon>
        <taxon>Tsukamurella</taxon>
    </lineage>
</organism>
<feature type="transmembrane region" description="Helical" evidence="1">
    <location>
        <begin position="52"/>
        <end position="74"/>
    </location>
</feature>
<sequence>MTDTDTDTASSGTERAGTAVTVLRVLLVMAGLGLIAYGAVQSTNLPPRDLLSAALWAVAILVAHDGVFAPLCLLAGHVAVRMLPPAWWPGALCGALAAVTVLALAAAVALPRPPGKGALNPTVLDQPYGVATIALLVAIALAVVVSGTVRAVRGSSA</sequence>
<dbReference type="AlphaFoldDB" id="A0A846X537"/>
<dbReference type="Proteomes" id="UP000582646">
    <property type="component" value="Unassembled WGS sequence"/>
</dbReference>
<evidence type="ECO:0000313" key="3">
    <source>
        <dbReference type="Proteomes" id="UP000582646"/>
    </source>
</evidence>
<dbReference type="RefSeq" id="WP_168547196.1">
    <property type="nucleotide sequence ID" value="NZ_BAAAKS010000015.1"/>
</dbReference>
<feature type="transmembrane region" description="Helical" evidence="1">
    <location>
        <begin position="130"/>
        <end position="152"/>
    </location>
</feature>
<keyword evidence="1" id="KW-1133">Transmembrane helix</keyword>
<evidence type="ECO:0000313" key="2">
    <source>
        <dbReference type="EMBL" id="NKY20233.1"/>
    </source>
</evidence>
<evidence type="ECO:0000256" key="1">
    <source>
        <dbReference type="SAM" id="Phobius"/>
    </source>
</evidence>
<feature type="transmembrane region" description="Helical" evidence="1">
    <location>
        <begin position="86"/>
        <end position="110"/>
    </location>
</feature>